<reference evidence="2 3" key="1">
    <citation type="submission" date="2017-07" db="EMBL/GenBank/DDBJ databases">
        <title>Amycolatopsis alba DSM 44262 Genome sequencing and assembly.</title>
        <authorList>
            <person name="Kaur N."/>
            <person name="Mayilraj S."/>
        </authorList>
    </citation>
    <scope>NUCLEOTIDE SEQUENCE [LARGE SCALE GENOMIC DNA]</scope>
    <source>
        <strain evidence="2 3">DSM 44262</strain>
    </source>
</reference>
<keyword evidence="1" id="KW-0472">Membrane</keyword>
<gene>
    <name evidence="2" type="ORF">CFP75_23130</name>
</gene>
<protein>
    <submittedName>
        <fullName evidence="2">Uncharacterized protein</fullName>
    </submittedName>
</protein>
<name>A0A229RN02_AMYAL</name>
<dbReference type="OrthoDB" id="419058at2"/>
<dbReference type="AlphaFoldDB" id="A0A229RN02"/>
<proteinExistence type="predicted"/>
<keyword evidence="1" id="KW-0812">Transmembrane</keyword>
<dbReference type="Proteomes" id="UP000215563">
    <property type="component" value="Unassembled WGS sequence"/>
</dbReference>
<dbReference type="RefSeq" id="WP_020629700.1">
    <property type="nucleotide sequence ID" value="NZ_KB913032.1"/>
</dbReference>
<keyword evidence="3" id="KW-1185">Reference proteome</keyword>
<evidence type="ECO:0000313" key="3">
    <source>
        <dbReference type="Proteomes" id="UP000215563"/>
    </source>
</evidence>
<organism evidence="2 3">
    <name type="scientific">Amycolatopsis alba DSM 44262</name>
    <dbReference type="NCBI Taxonomy" id="1125972"/>
    <lineage>
        <taxon>Bacteria</taxon>
        <taxon>Bacillati</taxon>
        <taxon>Actinomycetota</taxon>
        <taxon>Actinomycetes</taxon>
        <taxon>Pseudonocardiales</taxon>
        <taxon>Pseudonocardiaceae</taxon>
        <taxon>Amycolatopsis</taxon>
    </lineage>
</organism>
<evidence type="ECO:0000313" key="2">
    <source>
        <dbReference type="EMBL" id="OXM47859.1"/>
    </source>
</evidence>
<evidence type="ECO:0000256" key="1">
    <source>
        <dbReference type="SAM" id="Phobius"/>
    </source>
</evidence>
<keyword evidence="1" id="KW-1133">Transmembrane helix</keyword>
<sequence length="104" mass="11685">MVLVSALFALPLVGLGLLFDFSRFGLGVMVIIAATLGLMSYSQSAFGGYFRTRRRLAATDDLPWRLTAFLKDAHRLGILRQSGTTYQFRHARLRDHLVARARKT</sequence>
<feature type="transmembrane region" description="Helical" evidence="1">
    <location>
        <begin position="28"/>
        <end position="50"/>
    </location>
</feature>
<dbReference type="EMBL" id="NMQU01000069">
    <property type="protein sequence ID" value="OXM47859.1"/>
    <property type="molecule type" value="Genomic_DNA"/>
</dbReference>
<accession>A0A229RN02</accession>
<comment type="caution">
    <text evidence="2">The sequence shown here is derived from an EMBL/GenBank/DDBJ whole genome shotgun (WGS) entry which is preliminary data.</text>
</comment>